<dbReference type="EMBL" id="LGIQ01000011">
    <property type="protein sequence ID" value="KNB69528.1"/>
    <property type="molecule type" value="Genomic_DNA"/>
</dbReference>
<protein>
    <submittedName>
        <fullName evidence="2">Uncharacterized protein</fullName>
    </submittedName>
</protein>
<comment type="caution">
    <text evidence="2">The sequence shown here is derived from an EMBL/GenBank/DDBJ whole genome shotgun (WGS) entry which is preliminary data.</text>
</comment>
<keyword evidence="4" id="KW-1185">Reference proteome</keyword>
<accession>A0A0K9YLA7</accession>
<evidence type="ECO:0000313" key="1">
    <source>
        <dbReference type="EMBL" id="GED71229.1"/>
    </source>
</evidence>
<reference evidence="2" key="2">
    <citation type="submission" date="2015-07" db="EMBL/GenBank/DDBJ databases">
        <title>MeaNS - Measles Nucleotide Surveillance Program.</title>
        <authorList>
            <person name="Tran T."/>
            <person name="Druce J."/>
        </authorList>
    </citation>
    <scope>NUCLEOTIDE SEQUENCE</scope>
    <source>
        <strain evidence="2">DSM 9887</strain>
    </source>
</reference>
<name>A0A0K9YLA7_9BACL</name>
<dbReference type="RefSeq" id="WP_049741553.1">
    <property type="nucleotide sequence ID" value="NZ_BJON01000020.1"/>
</dbReference>
<organism evidence="2 3">
    <name type="scientific">Brevibacillus reuszeri</name>
    <dbReference type="NCBI Taxonomy" id="54915"/>
    <lineage>
        <taxon>Bacteria</taxon>
        <taxon>Bacillati</taxon>
        <taxon>Bacillota</taxon>
        <taxon>Bacilli</taxon>
        <taxon>Bacillales</taxon>
        <taxon>Paenibacillaceae</taxon>
        <taxon>Brevibacillus</taxon>
    </lineage>
</organism>
<dbReference type="Proteomes" id="UP000036834">
    <property type="component" value="Unassembled WGS sequence"/>
</dbReference>
<evidence type="ECO:0000313" key="4">
    <source>
        <dbReference type="Proteomes" id="UP000319578"/>
    </source>
</evidence>
<proteinExistence type="predicted"/>
<evidence type="ECO:0000313" key="2">
    <source>
        <dbReference type="EMBL" id="KNB69528.1"/>
    </source>
</evidence>
<dbReference type="AlphaFoldDB" id="A0A0K9YLA7"/>
<dbReference type="Proteomes" id="UP000319578">
    <property type="component" value="Unassembled WGS sequence"/>
</dbReference>
<gene>
    <name evidence="2" type="ORF">ADS79_27065</name>
    <name evidence="1" type="ORF">BRE01_49310</name>
</gene>
<reference evidence="3" key="1">
    <citation type="submission" date="2015-07" db="EMBL/GenBank/DDBJ databases">
        <title>Genome sequencing project for genomic taxonomy and phylogenomics of Bacillus-like bacteria.</title>
        <authorList>
            <person name="Liu B."/>
            <person name="Wang J."/>
            <person name="Zhu Y."/>
            <person name="Liu G."/>
            <person name="Chen Q."/>
            <person name="Chen Z."/>
            <person name="Lan J."/>
            <person name="Che J."/>
            <person name="Ge C."/>
            <person name="Shi H."/>
            <person name="Pan Z."/>
            <person name="Liu X."/>
        </authorList>
    </citation>
    <scope>NUCLEOTIDE SEQUENCE [LARGE SCALE GENOMIC DNA]</scope>
    <source>
        <strain evidence="3">DSM 9887</strain>
    </source>
</reference>
<sequence>MVKRDDLNLIEVIRDECEQLSIDPGGINHLSLWKNVILKYPLEVLIEIDRDMNNNFLRSDLPGLMHQVVKERIKSLATQNCHELTVSED</sequence>
<dbReference type="PATRIC" id="fig|54915.3.peg.4595"/>
<evidence type="ECO:0000313" key="3">
    <source>
        <dbReference type="Proteomes" id="UP000036834"/>
    </source>
</evidence>
<dbReference type="EMBL" id="BJON01000020">
    <property type="protein sequence ID" value="GED71229.1"/>
    <property type="molecule type" value="Genomic_DNA"/>
</dbReference>
<reference evidence="1 4" key="3">
    <citation type="submission" date="2019-06" db="EMBL/GenBank/DDBJ databases">
        <title>Whole genome shotgun sequence of Brevibacillus reuszeri NBRC 15719.</title>
        <authorList>
            <person name="Hosoyama A."/>
            <person name="Uohara A."/>
            <person name="Ohji S."/>
            <person name="Ichikawa N."/>
        </authorList>
    </citation>
    <scope>NUCLEOTIDE SEQUENCE [LARGE SCALE GENOMIC DNA]</scope>
    <source>
        <strain evidence="1 4">NBRC 15719</strain>
    </source>
</reference>